<feature type="region of interest" description="Disordered" evidence="1">
    <location>
        <begin position="139"/>
        <end position="158"/>
    </location>
</feature>
<name>A0A2S8B572_9SPHN</name>
<feature type="signal peptide" evidence="2">
    <location>
        <begin position="1"/>
        <end position="27"/>
    </location>
</feature>
<dbReference type="EMBL" id="PHFW01000002">
    <property type="protein sequence ID" value="PQM27466.1"/>
    <property type="molecule type" value="Genomic_DNA"/>
</dbReference>
<evidence type="ECO:0000256" key="2">
    <source>
        <dbReference type="SAM" id="SignalP"/>
    </source>
</evidence>
<organism evidence="3 4">
    <name type="scientific">Sphingopyxis lindanitolerans</name>
    <dbReference type="NCBI Taxonomy" id="2054227"/>
    <lineage>
        <taxon>Bacteria</taxon>
        <taxon>Pseudomonadati</taxon>
        <taxon>Pseudomonadota</taxon>
        <taxon>Alphaproteobacteria</taxon>
        <taxon>Sphingomonadales</taxon>
        <taxon>Sphingomonadaceae</taxon>
        <taxon>Sphingopyxis</taxon>
    </lineage>
</organism>
<evidence type="ECO:0000256" key="1">
    <source>
        <dbReference type="SAM" id="MobiDB-lite"/>
    </source>
</evidence>
<feature type="chain" id="PRO_5015466516" evidence="2">
    <location>
        <begin position="28"/>
        <end position="269"/>
    </location>
</feature>
<dbReference type="AlphaFoldDB" id="A0A2S8B572"/>
<keyword evidence="2" id="KW-0732">Signal</keyword>
<evidence type="ECO:0000313" key="4">
    <source>
        <dbReference type="Proteomes" id="UP000238954"/>
    </source>
</evidence>
<comment type="caution">
    <text evidence="3">The sequence shown here is derived from an EMBL/GenBank/DDBJ whole genome shotgun (WGS) entry which is preliminary data.</text>
</comment>
<protein>
    <submittedName>
        <fullName evidence="3">Uncharacterized protein</fullName>
    </submittedName>
</protein>
<keyword evidence="4" id="KW-1185">Reference proteome</keyword>
<gene>
    <name evidence="3" type="ORF">CVO77_02410</name>
</gene>
<evidence type="ECO:0000313" key="3">
    <source>
        <dbReference type="EMBL" id="PQM27466.1"/>
    </source>
</evidence>
<feature type="region of interest" description="Disordered" evidence="1">
    <location>
        <begin position="175"/>
        <end position="198"/>
    </location>
</feature>
<sequence length="269" mass="29265">MPRMPGRWRWIASGVILFAATSGGPLAAQGGAPLIPLFCQGISIDGGENSMILSAPFSYPQGAPAVEGMVRDVAPAKEFAAEVKRRFGKELLDSTCYTRPTVEELQDFATMTAQSNQSSWRLETIDWMPRGGRAIAATGTEQPAAQTPSDNGKQERLRAAAAEERAAREAAERAEAARIAEEQRAATENRRALNAEQAERAAAQLRQIEAEQRAAADRQRAYEAQQRTYSSEMERYRAAVQAAADAKRKWEADVAACQAGDYSRCASQP</sequence>
<accession>A0A2S8B572</accession>
<feature type="compositionally biased region" description="Polar residues" evidence="1">
    <location>
        <begin position="139"/>
        <end position="151"/>
    </location>
</feature>
<dbReference type="OrthoDB" id="7596573at2"/>
<dbReference type="Proteomes" id="UP000238954">
    <property type="component" value="Chromosome"/>
</dbReference>
<dbReference type="RefSeq" id="WP_105997725.1">
    <property type="nucleotide sequence ID" value="NZ_CM009578.1"/>
</dbReference>
<proteinExistence type="predicted"/>
<reference evidence="4" key="1">
    <citation type="submission" date="2017-11" db="EMBL/GenBank/DDBJ databases">
        <title>The complete genome sequence of Sphingopyxis pomeranensis sp. nov. strain WS5A3p.</title>
        <authorList>
            <person name="Kaminski M.A."/>
        </authorList>
    </citation>
    <scope>NUCLEOTIDE SEQUENCE [LARGE SCALE GENOMIC DNA]</scope>
    <source>
        <strain evidence="4">WS5A3p</strain>
    </source>
</reference>